<feature type="domain" description="C2H2-type" evidence="9">
    <location>
        <begin position="290"/>
        <end position="317"/>
    </location>
</feature>
<sequence>MVLKPDQQRVCTMLKDTITLLCKNGLSFKKKFSIEAVIGVTLDDEYMFHVSLSEIIRSSTTPDDESENRSGSEAESINQQHKRKRRKRPRIKREHDGSVASSEDEKSDSPSQNGDQSDSNGPSEIKRPNIKGEPGEDNGTEGGGEEQDDIVFVKQEMDDNWSQSCSQGASNFAFSGVGDTQSHDPNISLSDMTLVPVGQGQDNNVWSRDGIQRQQYRPRIHRTSTVTTGGQPPGVQQSGDGQQVTTDPQQQSARASDCVKRCQCTICGRLFATEAVLKRHANRHYGIYNYHCEYCNKGYTDITDLKGHLSIHTGIKAFRCHLCDKAFAWANALRKHVNMAHMDQPTSEPSHDT</sequence>
<evidence type="ECO:0000256" key="3">
    <source>
        <dbReference type="ARBA" id="ARBA00022737"/>
    </source>
</evidence>
<feature type="compositionally biased region" description="Polar residues" evidence="8">
    <location>
        <begin position="223"/>
        <end position="252"/>
    </location>
</feature>
<evidence type="ECO:0000256" key="8">
    <source>
        <dbReference type="SAM" id="MobiDB-lite"/>
    </source>
</evidence>
<keyword evidence="6" id="KW-0539">Nucleus</keyword>
<evidence type="ECO:0000256" key="1">
    <source>
        <dbReference type="ARBA" id="ARBA00004123"/>
    </source>
</evidence>
<feature type="compositionally biased region" description="Acidic residues" evidence="8">
    <location>
        <begin position="135"/>
        <end position="145"/>
    </location>
</feature>
<dbReference type="PANTHER" id="PTHR10032">
    <property type="entry name" value="ZINC FINGER PROTEIN WITH KRAB AND SCAN DOMAINS"/>
    <property type="match status" value="1"/>
</dbReference>
<dbReference type="EMBL" id="JAODUP010000147">
    <property type="protein sequence ID" value="KAK2159715.1"/>
    <property type="molecule type" value="Genomic_DNA"/>
</dbReference>
<dbReference type="Pfam" id="PF00096">
    <property type="entry name" value="zf-C2H2"/>
    <property type="match status" value="3"/>
</dbReference>
<dbReference type="Gene3D" id="3.30.160.60">
    <property type="entry name" value="Classic Zinc Finger"/>
    <property type="match status" value="2"/>
</dbReference>
<feature type="region of interest" description="Disordered" evidence="8">
    <location>
        <begin position="200"/>
        <end position="252"/>
    </location>
</feature>
<feature type="compositionally biased region" description="Polar residues" evidence="8">
    <location>
        <begin position="109"/>
        <end position="122"/>
    </location>
</feature>
<comment type="caution">
    <text evidence="10">The sequence shown here is derived from an EMBL/GenBank/DDBJ whole genome shotgun (WGS) entry which is preliminary data.</text>
</comment>
<dbReference type="SMART" id="SM00355">
    <property type="entry name" value="ZnF_C2H2"/>
    <property type="match status" value="3"/>
</dbReference>
<dbReference type="InterPro" id="IPR036236">
    <property type="entry name" value="Znf_C2H2_sf"/>
</dbReference>
<feature type="domain" description="C2H2-type" evidence="9">
    <location>
        <begin position="262"/>
        <end position="289"/>
    </location>
</feature>
<evidence type="ECO:0000313" key="11">
    <source>
        <dbReference type="Proteomes" id="UP001208570"/>
    </source>
</evidence>
<feature type="compositionally biased region" description="Basic and acidic residues" evidence="8">
    <location>
        <begin position="93"/>
        <end position="108"/>
    </location>
</feature>
<dbReference type="GO" id="GO:0005634">
    <property type="term" value="C:nucleus"/>
    <property type="evidence" value="ECO:0007669"/>
    <property type="project" value="UniProtKB-SubCell"/>
</dbReference>
<evidence type="ECO:0000313" key="10">
    <source>
        <dbReference type="EMBL" id="KAK2159715.1"/>
    </source>
</evidence>
<evidence type="ECO:0000259" key="9">
    <source>
        <dbReference type="PROSITE" id="PS50157"/>
    </source>
</evidence>
<dbReference type="GO" id="GO:0008270">
    <property type="term" value="F:zinc ion binding"/>
    <property type="evidence" value="ECO:0007669"/>
    <property type="project" value="UniProtKB-KW"/>
</dbReference>
<protein>
    <recommendedName>
        <fullName evidence="9">C2H2-type domain-containing protein</fullName>
    </recommendedName>
</protein>
<name>A0AAD9N7I5_9ANNE</name>
<feature type="compositionally biased region" description="Basic residues" evidence="8">
    <location>
        <begin position="80"/>
        <end position="92"/>
    </location>
</feature>
<proteinExistence type="predicted"/>
<dbReference type="AlphaFoldDB" id="A0AAD9N7I5"/>
<reference evidence="10" key="1">
    <citation type="journal article" date="2023" name="Mol. Biol. Evol.">
        <title>Third-Generation Sequencing Reveals the Adaptive Role of the Epigenome in Three Deep-Sea Polychaetes.</title>
        <authorList>
            <person name="Perez M."/>
            <person name="Aroh O."/>
            <person name="Sun Y."/>
            <person name="Lan Y."/>
            <person name="Juniper S.K."/>
            <person name="Young C.R."/>
            <person name="Angers B."/>
            <person name="Qian P.Y."/>
        </authorList>
    </citation>
    <scope>NUCLEOTIDE SEQUENCE</scope>
    <source>
        <strain evidence="10">P08H-3</strain>
    </source>
</reference>
<comment type="subcellular location">
    <subcellularLocation>
        <location evidence="1">Nucleus</location>
    </subcellularLocation>
</comment>
<dbReference type="PANTHER" id="PTHR10032:SF271">
    <property type="entry name" value="RH12261P-RELATED"/>
    <property type="match status" value="1"/>
</dbReference>
<keyword evidence="2" id="KW-0479">Metal-binding</keyword>
<dbReference type="SUPFAM" id="SSF57667">
    <property type="entry name" value="beta-beta-alpha zinc fingers"/>
    <property type="match status" value="1"/>
</dbReference>
<evidence type="ECO:0000256" key="6">
    <source>
        <dbReference type="ARBA" id="ARBA00023242"/>
    </source>
</evidence>
<feature type="domain" description="C2H2-type" evidence="9">
    <location>
        <begin position="318"/>
        <end position="346"/>
    </location>
</feature>
<dbReference type="GO" id="GO:0000981">
    <property type="term" value="F:DNA-binding transcription factor activity, RNA polymerase II-specific"/>
    <property type="evidence" value="ECO:0007669"/>
    <property type="project" value="TreeGrafter"/>
</dbReference>
<evidence type="ECO:0000256" key="2">
    <source>
        <dbReference type="ARBA" id="ARBA00022723"/>
    </source>
</evidence>
<keyword evidence="5" id="KW-0862">Zinc</keyword>
<dbReference type="PROSITE" id="PS00028">
    <property type="entry name" value="ZINC_FINGER_C2H2_1"/>
    <property type="match status" value="3"/>
</dbReference>
<evidence type="ECO:0000256" key="4">
    <source>
        <dbReference type="ARBA" id="ARBA00022771"/>
    </source>
</evidence>
<dbReference type="InterPro" id="IPR013087">
    <property type="entry name" value="Znf_C2H2_type"/>
</dbReference>
<keyword evidence="3" id="KW-0677">Repeat</keyword>
<feature type="region of interest" description="Disordered" evidence="8">
    <location>
        <begin position="58"/>
        <end position="145"/>
    </location>
</feature>
<dbReference type="PROSITE" id="PS50157">
    <property type="entry name" value="ZINC_FINGER_C2H2_2"/>
    <property type="match status" value="3"/>
</dbReference>
<evidence type="ECO:0000256" key="7">
    <source>
        <dbReference type="PROSITE-ProRule" id="PRU00042"/>
    </source>
</evidence>
<keyword evidence="11" id="KW-1185">Reference proteome</keyword>
<evidence type="ECO:0000256" key="5">
    <source>
        <dbReference type="ARBA" id="ARBA00022833"/>
    </source>
</evidence>
<dbReference type="InterPro" id="IPR027756">
    <property type="entry name" value="Ovo-like"/>
</dbReference>
<organism evidence="10 11">
    <name type="scientific">Paralvinella palmiformis</name>
    <dbReference type="NCBI Taxonomy" id="53620"/>
    <lineage>
        <taxon>Eukaryota</taxon>
        <taxon>Metazoa</taxon>
        <taxon>Spiralia</taxon>
        <taxon>Lophotrochozoa</taxon>
        <taxon>Annelida</taxon>
        <taxon>Polychaeta</taxon>
        <taxon>Sedentaria</taxon>
        <taxon>Canalipalpata</taxon>
        <taxon>Terebellida</taxon>
        <taxon>Terebelliformia</taxon>
        <taxon>Alvinellidae</taxon>
        <taxon>Paralvinella</taxon>
    </lineage>
</organism>
<gene>
    <name evidence="10" type="ORF">LSH36_147g00005</name>
</gene>
<dbReference type="GO" id="GO:0000978">
    <property type="term" value="F:RNA polymerase II cis-regulatory region sequence-specific DNA binding"/>
    <property type="evidence" value="ECO:0007669"/>
    <property type="project" value="TreeGrafter"/>
</dbReference>
<accession>A0AAD9N7I5</accession>
<dbReference type="Proteomes" id="UP001208570">
    <property type="component" value="Unassembled WGS sequence"/>
</dbReference>
<keyword evidence="4 7" id="KW-0863">Zinc-finger</keyword>